<comment type="subcellular location">
    <subcellularLocation>
        <location evidence="1">Cell membrane</location>
        <topology evidence="1">Multi-pass membrane protein</topology>
    </subcellularLocation>
</comment>
<feature type="transmembrane region" description="Helical" evidence="6">
    <location>
        <begin position="6"/>
        <end position="26"/>
    </location>
</feature>
<feature type="transmembrane region" description="Helical" evidence="6">
    <location>
        <begin position="38"/>
        <end position="64"/>
    </location>
</feature>
<dbReference type="Proteomes" id="UP001205920">
    <property type="component" value="Unassembled WGS sequence"/>
</dbReference>
<feature type="transmembrane region" description="Helical" evidence="6">
    <location>
        <begin position="149"/>
        <end position="171"/>
    </location>
</feature>
<proteinExistence type="predicted"/>
<evidence type="ECO:0000256" key="2">
    <source>
        <dbReference type="ARBA" id="ARBA00022475"/>
    </source>
</evidence>
<gene>
    <name evidence="7" type="ORF">JMN37_06175</name>
</gene>
<comment type="caution">
    <text evidence="7">The sequence shown here is derived from an EMBL/GenBank/DDBJ whole genome shotgun (WGS) entry which is preliminary data.</text>
</comment>
<keyword evidence="3 6" id="KW-0812">Transmembrane</keyword>
<dbReference type="PANTHER" id="PTHR30086:SF17">
    <property type="entry name" value="LYSE FAMILY TRANSLOCATOR"/>
    <property type="match status" value="1"/>
</dbReference>
<dbReference type="Pfam" id="PF01810">
    <property type="entry name" value="LysE"/>
    <property type="match status" value="1"/>
</dbReference>
<protein>
    <submittedName>
        <fullName evidence="7">LysE family translocator</fullName>
    </submittedName>
</protein>
<evidence type="ECO:0000256" key="5">
    <source>
        <dbReference type="ARBA" id="ARBA00023136"/>
    </source>
</evidence>
<dbReference type="RefSeq" id="WP_071573595.1">
    <property type="nucleotide sequence ID" value="NZ_JAEUWV010000006.1"/>
</dbReference>
<evidence type="ECO:0000313" key="7">
    <source>
        <dbReference type="EMBL" id="MCO6394561.1"/>
    </source>
</evidence>
<dbReference type="InterPro" id="IPR001123">
    <property type="entry name" value="LeuE-type"/>
</dbReference>
<evidence type="ECO:0000313" key="8">
    <source>
        <dbReference type="Proteomes" id="UP001205920"/>
    </source>
</evidence>
<keyword evidence="8" id="KW-1185">Reference proteome</keyword>
<dbReference type="EMBL" id="JAEUWV010000006">
    <property type="protein sequence ID" value="MCO6394561.1"/>
    <property type="molecule type" value="Genomic_DNA"/>
</dbReference>
<name>A0AAW5HXR2_9CORY</name>
<organism evidence="7 8">
    <name type="scientific">Corynebacterium lipophilum</name>
    <dbReference type="NCBI Taxonomy" id="2804918"/>
    <lineage>
        <taxon>Bacteria</taxon>
        <taxon>Bacillati</taxon>
        <taxon>Actinomycetota</taxon>
        <taxon>Actinomycetes</taxon>
        <taxon>Mycobacteriales</taxon>
        <taxon>Corynebacteriaceae</taxon>
        <taxon>Corynebacterium</taxon>
    </lineage>
</organism>
<keyword evidence="5 6" id="KW-0472">Membrane</keyword>
<reference evidence="7 8" key="1">
    <citation type="submission" date="2021-01" db="EMBL/GenBank/DDBJ databases">
        <title>Identification and Characterization of Corynebacterium sp.</title>
        <authorList>
            <person name="Luo Q."/>
            <person name="Qu P."/>
            <person name="Chen Q."/>
        </authorList>
    </citation>
    <scope>NUCLEOTIDE SEQUENCE [LARGE SCALE GENOMIC DNA]</scope>
    <source>
        <strain evidence="7 8">MC-18</strain>
    </source>
</reference>
<keyword evidence="2" id="KW-1003">Cell membrane</keyword>
<feature type="transmembrane region" description="Helical" evidence="6">
    <location>
        <begin position="125"/>
        <end position="143"/>
    </location>
</feature>
<dbReference type="GO" id="GO:0005886">
    <property type="term" value="C:plasma membrane"/>
    <property type="evidence" value="ECO:0007669"/>
    <property type="project" value="UniProtKB-SubCell"/>
</dbReference>
<keyword evidence="4 6" id="KW-1133">Transmembrane helix</keyword>
<accession>A0AAW5HXR2</accession>
<dbReference type="GO" id="GO:0015171">
    <property type="term" value="F:amino acid transmembrane transporter activity"/>
    <property type="evidence" value="ECO:0007669"/>
    <property type="project" value="TreeGrafter"/>
</dbReference>
<feature type="transmembrane region" description="Helical" evidence="6">
    <location>
        <begin position="70"/>
        <end position="90"/>
    </location>
</feature>
<sequence length="214" mass="22456">MAPADLAVIVGLNLVGAAAPGPDVILVTRTATRSRPHAWATTCGIQLGVLWWCSLTVFGAAALLTAVPRALQVVQVIGGAYLVWMGINAVRQGWRDRRNPPLSLEEAEQRLGSLRASFVRGLSTNLANPKIVLALSAMIAPLLPASPSWATQIVVILSLWASSFILFGVLTQVVSTNRVRRKLLAAGPAIDMGSGGFFCVVGALLVVRGLLSAG</sequence>
<evidence type="ECO:0000256" key="3">
    <source>
        <dbReference type="ARBA" id="ARBA00022692"/>
    </source>
</evidence>
<dbReference type="PANTHER" id="PTHR30086">
    <property type="entry name" value="ARGININE EXPORTER PROTEIN ARGO"/>
    <property type="match status" value="1"/>
</dbReference>
<evidence type="ECO:0000256" key="4">
    <source>
        <dbReference type="ARBA" id="ARBA00022989"/>
    </source>
</evidence>
<evidence type="ECO:0000256" key="6">
    <source>
        <dbReference type="SAM" id="Phobius"/>
    </source>
</evidence>
<feature type="transmembrane region" description="Helical" evidence="6">
    <location>
        <begin position="183"/>
        <end position="207"/>
    </location>
</feature>
<evidence type="ECO:0000256" key="1">
    <source>
        <dbReference type="ARBA" id="ARBA00004651"/>
    </source>
</evidence>
<dbReference type="AlphaFoldDB" id="A0AAW5HXR2"/>